<evidence type="ECO:0000256" key="3">
    <source>
        <dbReference type="ARBA" id="ARBA00022723"/>
    </source>
</evidence>
<evidence type="ECO:0000256" key="1">
    <source>
        <dbReference type="ARBA" id="ARBA00001946"/>
    </source>
</evidence>
<dbReference type="GO" id="GO:0046872">
    <property type="term" value="F:metal ion binding"/>
    <property type="evidence" value="ECO:0007669"/>
    <property type="project" value="UniProtKB-KW"/>
</dbReference>
<comment type="caution">
    <text evidence="6">The sequence shown here is derived from an EMBL/GenBank/DDBJ whole genome shotgun (WGS) entry which is preliminary data.</text>
</comment>
<gene>
    <name evidence="6" type="ORF">LEA_08468</name>
</gene>
<dbReference type="SUPFAM" id="SSF48576">
    <property type="entry name" value="Terpenoid synthases"/>
    <property type="match status" value="1"/>
</dbReference>
<dbReference type="GO" id="GO:0008299">
    <property type="term" value="P:isoprenoid biosynthetic process"/>
    <property type="evidence" value="ECO:0007669"/>
    <property type="project" value="UniProtKB-KW"/>
</dbReference>
<name>K1UC84_9ZZZZ</name>
<proteinExistence type="predicted"/>
<dbReference type="InterPro" id="IPR000092">
    <property type="entry name" value="Polyprenyl_synt"/>
</dbReference>
<dbReference type="PANTHER" id="PTHR43281:SF1">
    <property type="entry name" value="FARNESYL DIPHOSPHATE SYNTHASE"/>
    <property type="match status" value="1"/>
</dbReference>
<dbReference type="InterPro" id="IPR033749">
    <property type="entry name" value="Polyprenyl_synt_CS"/>
</dbReference>
<evidence type="ECO:0000313" key="6">
    <source>
        <dbReference type="EMBL" id="EKC69096.1"/>
    </source>
</evidence>
<keyword evidence="3" id="KW-0479">Metal-binding</keyword>
<dbReference type="Gene3D" id="1.10.600.10">
    <property type="entry name" value="Farnesyl Diphosphate Synthase"/>
    <property type="match status" value="1"/>
</dbReference>
<dbReference type="EMBL" id="AJWY01005633">
    <property type="protein sequence ID" value="EKC69096.1"/>
    <property type="molecule type" value="Genomic_DNA"/>
</dbReference>
<feature type="non-terminal residue" evidence="6">
    <location>
        <position position="98"/>
    </location>
</feature>
<comment type="cofactor">
    <cofactor evidence="1">
        <name>Mg(2+)</name>
        <dbReference type="ChEBI" id="CHEBI:18420"/>
    </cofactor>
</comment>
<sequence length="98" mass="10823">MKYSAEGGGKRIRPVLTLEFCRVCGGEVQRAIPFACAVEMIHTYSLIHDDLPCMDNDDMRRGKPSCHKAFGEEYALLAGDGLLTLAFETLSKAEDIKV</sequence>
<dbReference type="Pfam" id="PF00348">
    <property type="entry name" value="polyprenyl_synt"/>
    <property type="match status" value="1"/>
</dbReference>
<dbReference type="InterPro" id="IPR008949">
    <property type="entry name" value="Isoprenoid_synthase_dom_sf"/>
</dbReference>
<organism evidence="6">
    <name type="scientific">human gut metagenome</name>
    <dbReference type="NCBI Taxonomy" id="408170"/>
    <lineage>
        <taxon>unclassified sequences</taxon>
        <taxon>metagenomes</taxon>
        <taxon>organismal metagenomes</taxon>
    </lineage>
</organism>
<dbReference type="AlphaFoldDB" id="K1UC84"/>
<reference evidence="6" key="1">
    <citation type="journal article" date="2013" name="Environ. Microbiol.">
        <title>Microbiota from the distal guts of lean and obese adolescents exhibit partial functional redundancy besides clear differences in community structure.</title>
        <authorList>
            <person name="Ferrer M."/>
            <person name="Ruiz A."/>
            <person name="Lanza F."/>
            <person name="Haange S.B."/>
            <person name="Oberbach A."/>
            <person name="Till H."/>
            <person name="Bargiela R."/>
            <person name="Campoy C."/>
            <person name="Segura M.T."/>
            <person name="Richter M."/>
            <person name="von Bergen M."/>
            <person name="Seifert J."/>
            <person name="Suarez A."/>
        </authorList>
    </citation>
    <scope>NUCLEOTIDE SEQUENCE</scope>
</reference>
<keyword evidence="5" id="KW-0414">Isoprene biosynthesis</keyword>
<dbReference type="PROSITE" id="PS00723">
    <property type="entry name" value="POLYPRENYL_SYNTHASE_1"/>
    <property type="match status" value="1"/>
</dbReference>
<evidence type="ECO:0000256" key="5">
    <source>
        <dbReference type="ARBA" id="ARBA00023229"/>
    </source>
</evidence>
<protein>
    <submittedName>
        <fullName evidence="6">Polyprenyl synthetase</fullName>
        <ecNumber evidence="6">2.5.1.-</ecNumber>
    </submittedName>
</protein>
<dbReference type="GO" id="GO:0004659">
    <property type="term" value="F:prenyltransferase activity"/>
    <property type="evidence" value="ECO:0007669"/>
    <property type="project" value="InterPro"/>
</dbReference>
<evidence type="ECO:0000256" key="4">
    <source>
        <dbReference type="ARBA" id="ARBA00022842"/>
    </source>
</evidence>
<keyword evidence="2 6" id="KW-0808">Transferase</keyword>
<accession>K1UC84</accession>
<dbReference type="EC" id="2.5.1.-" evidence="6"/>
<dbReference type="PANTHER" id="PTHR43281">
    <property type="entry name" value="FARNESYL DIPHOSPHATE SYNTHASE"/>
    <property type="match status" value="1"/>
</dbReference>
<keyword evidence="4" id="KW-0460">Magnesium</keyword>
<evidence type="ECO:0000256" key="2">
    <source>
        <dbReference type="ARBA" id="ARBA00022679"/>
    </source>
</evidence>